<dbReference type="InterPro" id="IPR036259">
    <property type="entry name" value="MFS_trans_sf"/>
</dbReference>
<feature type="transmembrane region" description="Helical" evidence="7">
    <location>
        <begin position="353"/>
        <end position="375"/>
    </location>
</feature>
<keyword evidence="3" id="KW-0813">Transport</keyword>
<feature type="transmembrane region" description="Helical" evidence="7">
    <location>
        <begin position="387"/>
        <end position="407"/>
    </location>
</feature>
<dbReference type="PANTHER" id="PTHR48022:SF64">
    <property type="entry name" value="MAJOR FACILITATOR SUPERFAMILY (MFS) PROFILE DOMAIN-CONTAINING PROTEIN"/>
    <property type="match status" value="1"/>
</dbReference>
<dbReference type="STRING" id="983967.A0A1E4T1Z5"/>
<feature type="domain" description="Major facilitator superfamily (MFS) profile" evidence="8">
    <location>
        <begin position="4"/>
        <end position="441"/>
    </location>
</feature>
<dbReference type="EMBL" id="KV453851">
    <property type="protein sequence ID" value="ODV85754.1"/>
    <property type="molecule type" value="Genomic_DNA"/>
</dbReference>
<dbReference type="SUPFAM" id="SSF103473">
    <property type="entry name" value="MFS general substrate transporter"/>
    <property type="match status" value="1"/>
</dbReference>
<proteinExistence type="inferred from homology"/>
<evidence type="ECO:0000256" key="6">
    <source>
        <dbReference type="ARBA" id="ARBA00023136"/>
    </source>
</evidence>
<feature type="transmembrane region" description="Helical" evidence="7">
    <location>
        <begin position="73"/>
        <end position="92"/>
    </location>
</feature>
<keyword evidence="5 7" id="KW-1133">Transmembrane helix</keyword>
<feature type="transmembrane region" description="Helical" evidence="7">
    <location>
        <begin position="43"/>
        <end position="61"/>
    </location>
</feature>
<evidence type="ECO:0000256" key="2">
    <source>
        <dbReference type="ARBA" id="ARBA00010992"/>
    </source>
</evidence>
<dbReference type="Proteomes" id="UP000094801">
    <property type="component" value="Unassembled WGS sequence"/>
</dbReference>
<evidence type="ECO:0000256" key="5">
    <source>
        <dbReference type="ARBA" id="ARBA00022989"/>
    </source>
</evidence>
<feature type="transmembrane region" description="Helical" evidence="7">
    <location>
        <begin position="253"/>
        <end position="277"/>
    </location>
</feature>
<evidence type="ECO:0000256" key="7">
    <source>
        <dbReference type="SAM" id="Phobius"/>
    </source>
</evidence>
<evidence type="ECO:0000313" key="10">
    <source>
        <dbReference type="Proteomes" id="UP000094801"/>
    </source>
</evidence>
<evidence type="ECO:0000256" key="1">
    <source>
        <dbReference type="ARBA" id="ARBA00004141"/>
    </source>
</evidence>
<comment type="subcellular location">
    <subcellularLocation>
        <location evidence="1">Membrane</location>
        <topology evidence="1">Multi-pass membrane protein</topology>
    </subcellularLocation>
</comment>
<keyword evidence="4 7" id="KW-0812">Transmembrane</keyword>
<feature type="transmembrane region" description="Helical" evidence="7">
    <location>
        <begin position="289"/>
        <end position="307"/>
    </location>
</feature>
<comment type="similarity">
    <text evidence="2">Belongs to the major facilitator superfamily. Sugar transporter (TC 2.A.1.1) family.</text>
</comment>
<reference evidence="10" key="1">
    <citation type="submission" date="2016-04" db="EMBL/GenBank/DDBJ databases">
        <title>Comparative genomics of biotechnologically important yeasts.</title>
        <authorList>
            <consortium name="DOE Joint Genome Institute"/>
            <person name="Riley R."/>
            <person name="Haridas S."/>
            <person name="Wolfe K.H."/>
            <person name="Lopes M.R."/>
            <person name="Hittinger C.T."/>
            <person name="Goker M."/>
            <person name="Salamov A."/>
            <person name="Wisecaver J."/>
            <person name="Long T.M."/>
            <person name="Aerts A.L."/>
            <person name="Barry K."/>
            <person name="Choi C."/>
            <person name="Clum A."/>
            <person name="Coughlan A.Y."/>
            <person name="Deshpande S."/>
            <person name="Douglass A.P."/>
            <person name="Hanson S.J."/>
            <person name="Klenk H.-P."/>
            <person name="Labutti K."/>
            <person name="Lapidus A."/>
            <person name="Lindquist E."/>
            <person name="Lipzen A."/>
            <person name="Meier-Kolthoff J.P."/>
            <person name="Ohm R.A."/>
            <person name="Otillar R.P."/>
            <person name="Pangilinan J."/>
            <person name="Peng Y."/>
            <person name="Rokas A."/>
            <person name="Rosa C.A."/>
            <person name="Scheuner C."/>
            <person name="Sibirny A.A."/>
            <person name="Slot J.C."/>
            <person name="Stielow J.B."/>
            <person name="Sun H."/>
            <person name="Kurtzman C.P."/>
            <person name="Blackwell M."/>
            <person name="Grigoriev I.V."/>
            <person name="Jeffries T.W."/>
        </authorList>
    </citation>
    <scope>NUCLEOTIDE SEQUENCE [LARGE SCALE GENOMIC DNA]</scope>
    <source>
        <strain evidence="10">NRRL YB-2248</strain>
    </source>
</reference>
<dbReference type="OrthoDB" id="6133115at2759"/>
<dbReference type="PANTHER" id="PTHR48022">
    <property type="entry name" value="PLASTIDIC GLUCOSE TRANSPORTER 4"/>
    <property type="match status" value="1"/>
</dbReference>
<feature type="transmembrane region" description="Helical" evidence="7">
    <location>
        <begin position="98"/>
        <end position="119"/>
    </location>
</feature>
<evidence type="ECO:0000313" key="9">
    <source>
        <dbReference type="EMBL" id="ODV85754.1"/>
    </source>
</evidence>
<dbReference type="InterPro" id="IPR005828">
    <property type="entry name" value="MFS_sugar_transport-like"/>
</dbReference>
<dbReference type="PROSITE" id="PS50850">
    <property type="entry name" value="MFS"/>
    <property type="match status" value="1"/>
</dbReference>
<organism evidence="9 10">
    <name type="scientific">[Candida] arabinofermentans NRRL YB-2248</name>
    <dbReference type="NCBI Taxonomy" id="983967"/>
    <lineage>
        <taxon>Eukaryota</taxon>
        <taxon>Fungi</taxon>
        <taxon>Dikarya</taxon>
        <taxon>Ascomycota</taxon>
        <taxon>Saccharomycotina</taxon>
        <taxon>Pichiomycetes</taxon>
        <taxon>Pichiales</taxon>
        <taxon>Pichiaceae</taxon>
        <taxon>Ogataea</taxon>
        <taxon>Ogataea/Candida clade</taxon>
    </lineage>
</organism>
<feature type="transmembrane region" description="Helical" evidence="7">
    <location>
        <begin position="161"/>
        <end position="184"/>
    </location>
</feature>
<evidence type="ECO:0000259" key="8">
    <source>
        <dbReference type="PROSITE" id="PS50850"/>
    </source>
</evidence>
<accession>A0A1E4T1Z5</accession>
<name>A0A1E4T1Z5_9ASCO</name>
<sequence>MAFPYIVSITSAMIMGFDQSMMSNLNMIESYLDYYNLDSSTEGLFSASINIGSVVGGFFAAQLIDLRFVGRRGGMAISCILAFIGVAIQTAAQNRGMFVAGRIILGISITINACSAPAYVSECCTSKYRGLISGIYMAIWYFASIFTNLVSLYTYTLTSQWSFRALSLWQLTPAILSFPFIYAIPESPRFLVSIGKEQQALNFLIEYHGNGEETELVKAEFQEIMEVLTYEKEHKAGWFDIFKTIPNLKRFNIIFWMGVASQLTGSNIVGTYIGTYLDLAVPGISTRTSIILNMVLQVTNFFCAMAGSYLTEPFGRVRILVWSTFLMAACMFLMGGLQKAFQDGTNTNGSNALVFLAYFFSGVYSFSYTPLCVTYPVEVLNYSLRAIGMAQSQIITFAFGFFNQYVIPIALDHISWKFYFINGGYNIIQAVIMMLTFVEVKGLTLEEIDEKFEGVSHTTLRIGNKTHGILTEEVVYEIESLKNEKTDSA</sequence>
<dbReference type="FunFam" id="1.20.1250.20:FF:000134">
    <property type="entry name" value="MFS sugar transporter protein"/>
    <property type="match status" value="1"/>
</dbReference>
<gene>
    <name evidence="9" type="ORF">CANARDRAFT_198101</name>
</gene>
<evidence type="ECO:0000256" key="4">
    <source>
        <dbReference type="ARBA" id="ARBA00022692"/>
    </source>
</evidence>
<feature type="transmembrane region" description="Helical" evidence="7">
    <location>
        <begin position="319"/>
        <end position="341"/>
    </location>
</feature>
<dbReference type="Gene3D" id="1.20.1250.20">
    <property type="entry name" value="MFS general substrate transporter like domains"/>
    <property type="match status" value="1"/>
</dbReference>
<keyword evidence="6 7" id="KW-0472">Membrane</keyword>
<dbReference type="InterPro" id="IPR050360">
    <property type="entry name" value="MFS_Sugar_Transporters"/>
</dbReference>
<dbReference type="Pfam" id="PF00083">
    <property type="entry name" value="Sugar_tr"/>
    <property type="match status" value="1"/>
</dbReference>
<feature type="transmembrane region" description="Helical" evidence="7">
    <location>
        <begin position="131"/>
        <end position="155"/>
    </location>
</feature>
<feature type="transmembrane region" description="Helical" evidence="7">
    <location>
        <begin position="419"/>
        <end position="438"/>
    </location>
</feature>
<keyword evidence="10" id="KW-1185">Reference proteome</keyword>
<dbReference type="GO" id="GO:0005351">
    <property type="term" value="F:carbohydrate:proton symporter activity"/>
    <property type="evidence" value="ECO:0007669"/>
    <property type="project" value="TreeGrafter"/>
</dbReference>
<evidence type="ECO:0000256" key="3">
    <source>
        <dbReference type="ARBA" id="ARBA00022448"/>
    </source>
</evidence>
<dbReference type="AlphaFoldDB" id="A0A1E4T1Z5"/>
<dbReference type="GO" id="GO:0016020">
    <property type="term" value="C:membrane"/>
    <property type="evidence" value="ECO:0007669"/>
    <property type="project" value="UniProtKB-SubCell"/>
</dbReference>
<dbReference type="InterPro" id="IPR020846">
    <property type="entry name" value="MFS_dom"/>
</dbReference>
<protein>
    <recommendedName>
        <fullName evidence="8">Major facilitator superfamily (MFS) profile domain-containing protein</fullName>
    </recommendedName>
</protein>